<feature type="region of interest" description="Disordered" evidence="1">
    <location>
        <begin position="571"/>
        <end position="593"/>
    </location>
</feature>
<sequence length="806" mass="90871">MFFEASYLPSPQFSTTSLDDSIVPELLSPTEEALPPPQVDDAADETPVNHLVFVIHGIGQQTEQYGHFYEHVESLQETTRQVLQAQVPDHNVRIELIPIEWHRHIHDQVDPILNRITLKSIPTIRLIENDYLADVLFYFSKDRGQSIIDNVTHLFNTSYHNFMEKHPDFDGKIVILGYSLGGILTWDILSHQRQPSSHEEEQDYRKLDVIYGKLDFKPNYFFTLGSPIGAVLTFRNQSPVTYHPDYDIVFENLFHPFDPLAYRIEPLYDEYYTDQPAVLVERSVPIGPSFSFPSLPSLPGMGLFSFFSWKMSSTSNAGPNESNESNERNILEPDTAVVNSENPANHMHNNTSTDGLSFDIKDKQPAPPTNLPPSIVSDSNSILEPQRNVTTSPVDEDQRKSIMTSFLQYFSKGRRGSKDASDSKTNSASASITTSEIGEQEHELPSPNDNMHGIITWDPLQEQRRAVLSSDNTSQAPPLRKTSMTEGDNESNNLDHYKSHNNDSSTSDTPLVHSTSSSTTNSTSRRPLQRAKTYCAQGLSDNAGSMLFYEIDKSDYSVTVDGEGFSNSEYVDLASNTNGDSSKRSSIDHIDEKPHPKLRHLVEVLGIDGVRMESFERAKANFPRNTNTSSSKDTNNMQHSEEHNKAMTTDHDRHKDDNTQKATNLPPSLDQAKKIIREGATAYSTTPEGDKTKTNDNTTMKPMIIETDKEGTRRQPEDDDEEKNGQQTEDAAAAETDDTTKAQQEEEVQAQQALEHLPGNRRMDFALQPDGFMSMIANEYIVGLRAHFSYWTSKDLMWHILQTLEK</sequence>
<dbReference type="EMBL" id="MCGE01000051">
    <property type="protein sequence ID" value="ORZ04349.1"/>
    <property type="molecule type" value="Genomic_DNA"/>
</dbReference>
<feature type="compositionally biased region" description="Polar residues" evidence="1">
    <location>
        <begin position="339"/>
        <end position="355"/>
    </location>
</feature>
<dbReference type="GO" id="GO:0004620">
    <property type="term" value="F:phospholipase activity"/>
    <property type="evidence" value="ECO:0007669"/>
    <property type="project" value="TreeGrafter"/>
</dbReference>
<dbReference type="SUPFAM" id="SSF53474">
    <property type="entry name" value="alpha/beta-Hydrolases"/>
    <property type="match status" value="1"/>
</dbReference>
<protein>
    <recommendedName>
        <fullName evidence="2">DDHD domain-containing protein</fullName>
    </recommendedName>
</protein>
<dbReference type="InterPro" id="IPR004177">
    <property type="entry name" value="DDHD_dom"/>
</dbReference>
<feature type="region of interest" description="Disordered" evidence="1">
    <location>
        <begin position="618"/>
        <end position="748"/>
    </location>
</feature>
<evidence type="ECO:0000313" key="4">
    <source>
        <dbReference type="Proteomes" id="UP000193560"/>
    </source>
</evidence>
<dbReference type="SMART" id="SM01127">
    <property type="entry name" value="DDHD"/>
    <property type="match status" value="1"/>
</dbReference>
<dbReference type="AlphaFoldDB" id="A0A1X2HXD3"/>
<dbReference type="PANTHER" id="PTHR23509:SF10">
    <property type="entry name" value="LD21067P"/>
    <property type="match status" value="1"/>
</dbReference>
<dbReference type="GO" id="GO:0046872">
    <property type="term" value="F:metal ion binding"/>
    <property type="evidence" value="ECO:0007669"/>
    <property type="project" value="InterPro"/>
</dbReference>
<proteinExistence type="predicted"/>
<organism evidence="3 4">
    <name type="scientific">Absidia repens</name>
    <dbReference type="NCBI Taxonomy" id="90262"/>
    <lineage>
        <taxon>Eukaryota</taxon>
        <taxon>Fungi</taxon>
        <taxon>Fungi incertae sedis</taxon>
        <taxon>Mucoromycota</taxon>
        <taxon>Mucoromycotina</taxon>
        <taxon>Mucoromycetes</taxon>
        <taxon>Mucorales</taxon>
        <taxon>Cunninghamellaceae</taxon>
        <taxon>Absidia</taxon>
    </lineage>
</organism>
<evidence type="ECO:0000259" key="2">
    <source>
        <dbReference type="PROSITE" id="PS51043"/>
    </source>
</evidence>
<dbReference type="PANTHER" id="PTHR23509">
    <property type="entry name" value="PA-PL1 PHOSPHOLIPASE FAMILY"/>
    <property type="match status" value="1"/>
</dbReference>
<feature type="compositionally biased region" description="Polar residues" evidence="1">
    <location>
        <begin position="423"/>
        <end position="437"/>
    </location>
</feature>
<feature type="compositionally biased region" description="Basic and acidic residues" evidence="1">
    <location>
        <begin position="581"/>
        <end position="593"/>
    </location>
</feature>
<feature type="compositionally biased region" description="Low complexity" evidence="1">
    <location>
        <begin position="625"/>
        <end position="636"/>
    </location>
</feature>
<comment type="caution">
    <text evidence="3">The sequence shown here is derived from an EMBL/GenBank/DDBJ whole genome shotgun (WGS) entry which is preliminary data.</text>
</comment>
<feature type="region of interest" description="Disordered" evidence="1">
    <location>
        <begin position="412"/>
        <end position="454"/>
    </location>
</feature>
<feature type="compositionally biased region" description="Low complexity" evidence="1">
    <location>
        <begin position="514"/>
        <end position="524"/>
    </location>
</feature>
<feature type="region of interest" description="Disordered" evidence="1">
    <location>
        <begin position="339"/>
        <end position="399"/>
    </location>
</feature>
<feature type="compositionally biased region" description="Polar residues" evidence="1">
    <location>
        <begin position="571"/>
        <end position="580"/>
    </location>
</feature>
<feature type="region of interest" description="Disordered" evidence="1">
    <location>
        <begin position="467"/>
        <end position="529"/>
    </location>
</feature>
<feature type="domain" description="DDHD" evidence="2">
    <location>
        <begin position="214"/>
        <end position="806"/>
    </location>
</feature>
<name>A0A1X2HXD3_9FUNG</name>
<feature type="compositionally biased region" description="Polar residues" evidence="1">
    <location>
        <begin position="469"/>
        <end position="492"/>
    </location>
</feature>
<feature type="compositionally biased region" description="Basic and acidic residues" evidence="1">
    <location>
        <begin position="706"/>
        <end position="716"/>
    </location>
</feature>
<dbReference type="InterPro" id="IPR029058">
    <property type="entry name" value="AB_hydrolase_fold"/>
</dbReference>
<evidence type="ECO:0000313" key="3">
    <source>
        <dbReference type="EMBL" id="ORZ04349.1"/>
    </source>
</evidence>
<dbReference type="InterPro" id="IPR058055">
    <property type="entry name" value="PA-PLA1"/>
</dbReference>
<feature type="compositionally biased region" description="Basic and acidic residues" evidence="1">
    <location>
        <begin position="639"/>
        <end position="659"/>
    </location>
</feature>
<feature type="compositionally biased region" description="Polar residues" evidence="1">
    <location>
        <begin position="376"/>
        <end position="393"/>
    </location>
</feature>
<dbReference type="Proteomes" id="UP000193560">
    <property type="component" value="Unassembled WGS sequence"/>
</dbReference>
<dbReference type="STRING" id="90262.A0A1X2HXD3"/>
<dbReference type="PROSITE" id="PS51043">
    <property type="entry name" value="DDHD"/>
    <property type="match status" value="1"/>
</dbReference>
<feature type="compositionally biased region" description="Polar residues" evidence="1">
    <location>
        <begin position="502"/>
        <end position="513"/>
    </location>
</feature>
<reference evidence="3 4" key="1">
    <citation type="submission" date="2016-07" db="EMBL/GenBank/DDBJ databases">
        <title>Pervasive Adenine N6-methylation of Active Genes in Fungi.</title>
        <authorList>
            <consortium name="DOE Joint Genome Institute"/>
            <person name="Mondo S.J."/>
            <person name="Dannebaum R.O."/>
            <person name="Kuo R.C."/>
            <person name="Labutti K."/>
            <person name="Haridas S."/>
            <person name="Kuo A."/>
            <person name="Salamov A."/>
            <person name="Ahrendt S.R."/>
            <person name="Lipzen A."/>
            <person name="Sullivan W."/>
            <person name="Andreopoulos W.B."/>
            <person name="Clum A."/>
            <person name="Lindquist E."/>
            <person name="Daum C."/>
            <person name="Ramamoorthy G.K."/>
            <person name="Gryganskyi A."/>
            <person name="Culley D."/>
            <person name="Magnuson J.K."/>
            <person name="James T.Y."/>
            <person name="O'Malley M.A."/>
            <person name="Stajich J.E."/>
            <person name="Spatafora J.W."/>
            <person name="Visel A."/>
            <person name="Grigoriev I.V."/>
        </authorList>
    </citation>
    <scope>NUCLEOTIDE SEQUENCE [LARGE SCALE GENOMIC DNA]</scope>
    <source>
        <strain evidence="3 4">NRRL 1336</strain>
    </source>
</reference>
<dbReference type="Pfam" id="PF02862">
    <property type="entry name" value="DDHD"/>
    <property type="match status" value="1"/>
</dbReference>
<accession>A0A1X2HXD3</accession>
<gene>
    <name evidence="3" type="ORF">BCR42DRAFT_198514</name>
</gene>
<keyword evidence="4" id="KW-1185">Reference proteome</keyword>
<dbReference type="OrthoDB" id="431378at2759"/>
<evidence type="ECO:0000256" key="1">
    <source>
        <dbReference type="SAM" id="MobiDB-lite"/>
    </source>
</evidence>
<dbReference type="GO" id="GO:0005737">
    <property type="term" value="C:cytoplasm"/>
    <property type="evidence" value="ECO:0007669"/>
    <property type="project" value="TreeGrafter"/>
</dbReference>